<dbReference type="STRING" id="1121324.CLIT_10c03160"/>
<feature type="binding site" evidence="9">
    <location>
        <position position="126"/>
    </location>
    <ligand>
        <name>ATP</name>
        <dbReference type="ChEBI" id="CHEBI:30616"/>
    </ligand>
</feature>
<dbReference type="InterPro" id="IPR046884">
    <property type="entry name" value="MnmA-like_central"/>
</dbReference>
<evidence type="ECO:0000313" key="12">
    <source>
        <dbReference type="EMBL" id="KDR95589.1"/>
    </source>
</evidence>
<proteinExistence type="inferred from homology"/>
<keyword evidence="3 9" id="KW-0819">tRNA processing</keyword>
<comment type="function">
    <text evidence="9">Catalyzes the 2-thiolation of uridine at the wobble position (U34) of tRNA, leading to the formation of s(2)U34.</text>
</comment>
<keyword evidence="5 9" id="KW-0067">ATP-binding</keyword>
<evidence type="ECO:0000256" key="4">
    <source>
        <dbReference type="ARBA" id="ARBA00022741"/>
    </source>
</evidence>
<dbReference type="CDD" id="cd01998">
    <property type="entry name" value="MnmA_TRMU-like"/>
    <property type="match status" value="1"/>
</dbReference>
<dbReference type="eggNOG" id="COG0482">
    <property type="taxonomic scope" value="Bacteria"/>
</dbReference>
<dbReference type="Gene3D" id="3.40.50.620">
    <property type="entry name" value="HUPs"/>
    <property type="match status" value="1"/>
</dbReference>
<dbReference type="Gene3D" id="2.30.30.280">
    <property type="entry name" value="Adenine nucleotide alpha hydrolases-like domains"/>
    <property type="match status" value="1"/>
</dbReference>
<dbReference type="NCBIfam" id="NF001138">
    <property type="entry name" value="PRK00143.1"/>
    <property type="match status" value="1"/>
</dbReference>
<dbReference type="RefSeq" id="WP_038263953.1">
    <property type="nucleotide sequence ID" value="NZ_FSRH01000006.1"/>
</dbReference>
<dbReference type="InterPro" id="IPR023382">
    <property type="entry name" value="MnmA-like_central_sf"/>
</dbReference>
<dbReference type="GO" id="GO:0002143">
    <property type="term" value="P:tRNA wobble position uridine thiolation"/>
    <property type="evidence" value="ECO:0007669"/>
    <property type="project" value="TreeGrafter"/>
</dbReference>
<dbReference type="PANTHER" id="PTHR11933:SF5">
    <property type="entry name" value="MITOCHONDRIAL TRNA-SPECIFIC 2-THIOURIDYLASE 1"/>
    <property type="match status" value="1"/>
</dbReference>
<keyword evidence="7" id="KW-1015">Disulfide bond</keyword>
<evidence type="ECO:0000256" key="6">
    <source>
        <dbReference type="ARBA" id="ARBA00022884"/>
    </source>
</evidence>
<feature type="active site" description="Nucleophile" evidence="9">
    <location>
        <position position="102"/>
    </location>
</feature>
<dbReference type="InterPro" id="IPR014729">
    <property type="entry name" value="Rossmann-like_a/b/a_fold"/>
</dbReference>
<evidence type="ECO:0000256" key="5">
    <source>
        <dbReference type="ARBA" id="ARBA00022840"/>
    </source>
</evidence>
<dbReference type="Proteomes" id="UP000027946">
    <property type="component" value="Unassembled WGS sequence"/>
</dbReference>
<evidence type="ECO:0000256" key="9">
    <source>
        <dbReference type="HAMAP-Rule" id="MF_00144"/>
    </source>
</evidence>
<feature type="domain" description="tRNA-specific 2-thiouridylase MnmA-like central" evidence="11">
    <location>
        <begin position="211"/>
        <end position="274"/>
    </location>
</feature>
<keyword evidence="1 9" id="KW-0820">tRNA-binding</keyword>
<dbReference type="Pfam" id="PF20258">
    <property type="entry name" value="tRNA_Me_trans_C"/>
    <property type="match status" value="1"/>
</dbReference>
<feature type="site" description="Interaction with tRNA" evidence="9">
    <location>
        <position position="127"/>
    </location>
</feature>
<feature type="binding site" evidence="9">
    <location>
        <position position="37"/>
    </location>
    <ligand>
        <name>ATP</name>
        <dbReference type="ChEBI" id="CHEBI:30616"/>
    </ligand>
</feature>
<evidence type="ECO:0000259" key="10">
    <source>
        <dbReference type="Pfam" id="PF20258"/>
    </source>
</evidence>
<dbReference type="InterPro" id="IPR004506">
    <property type="entry name" value="MnmA-like"/>
</dbReference>
<evidence type="ECO:0000256" key="8">
    <source>
        <dbReference type="ARBA" id="ARBA00051542"/>
    </source>
</evidence>
<gene>
    <name evidence="12" type="primary">mnmA2</name>
    <name evidence="9" type="synonym">mnmA</name>
    <name evidence="12" type="ORF">CLIT_10c03160</name>
</gene>
<comment type="catalytic activity">
    <reaction evidence="8 9">
        <text>S-sulfanyl-L-cysteinyl-[protein] + uridine(34) in tRNA + AH2 + ATP = 2-thiouridine(34) in tRNA + L-cysteinyl-[protein] + A + AMP + diphosphate + H(+)</text>
        <dbReference type="Rhea" id="RHEA:47032"/>
        <dbReference type="Rhea" id="RHEA-COMP:10131"/>
        <dbReference type="Rhea" id="RHEA-COMP:11726"/>
        <dbReference type="Rhea" id="RHEA-COMP:11727"/>
        <dbReference type="Rhea" id="RHEA-COMP:11728"/>
        <dbReference type="ChEBI" id="CHEBI:13193"/>
        <dbReference type="ChEBI" id="CHEBI:15378"/>
        <dbReference type="ChEBI" id="CHEBI:17499"/>
        <dbReference type="ChEBI" id="CHEBI:29950"/>
        <dbReference type="ChEBI" id="CHEBI:30616"/>
        <dbReference type="ChEBI" id="CHEBI:33019"/>
        <dbReference type="ChEBI" id="CHEBI:61963"/>
        <dbReference type="ChEBI" id="CHEBI:65315"/>
        <dbReference type="ChEBI" id="CHEBI:87170"/>
        <dbReference type="ChEBI" id="CHEBI:456215"/>
        <dbReference type="EC" id="2.8.1.13"/>
    </reaction>
</comment>
<comment type="similarity">
    <text evidence="9">Belongs to the MnmA/TRMU family.</text>
</comment>
<evidence type="ECO:0000259" key="11">
    <source>
        <dbReference type="Pfam" id="PF20259"/>
    </source>
</evidence>
<feature type="binding site" evidence="9">
    <location>
        <begin position="11"/>
        <end position="18"/>
    </location>
    <ligand>
        <name>ATP</name>
        <dbReference type="ChEBI" id="CHEBI:30616"/>
    </ligand>
</feature>
<dbReference type="Pfam" id="PF20259">
    <property type="entry name" value="tRNA_Me_trans_M"/>
    <property type="match status" value="1"/>
</dbReference>
<dbReference type="GO" id="GO:0005524">
    <property type="term" value="F:ATP binding"/>
    <property type="evidence" value="ECO:0007669"/>
    <property type="project" value="UniProtKB-KW"/>
</dbReference>
<comment type="caution">
    <text evidence="9">Lacks conserved residue(s) required for the propagation of feature annotation.</text>
</comment>
<dbReference type="GO" id="GO:0000049">
    <property type="term" value="F:tRNA binding"/>
    <property type="evidence" value="ECO:0007669"/>
    <property type="project" value="UniProtKB-KW"/>
</dbReference>
<dbReference type="SUPFAM" id="SSF52402">
    <property type="entry name" value="Adenine nucleotide alpha hydrolases-like"/>
    <property type="match status" value="1"/>
</dbReference>
<dbReference type="GO" id="GO:0005737">
    <property type="term" value="C:cytoplasm"/>
    <property type="evidence" value="ECO:0007669"/>
    <property type="project" value="UniProtKB-SubCell"/>
</dbReference>
<dbReference type="HAMAP" id="MF_00144">
    <property type="entry name" value="tRNA_thiouridyl_MnmA"/>
    <property type="match status" value="1"/>
</dbReference>
<dbReference type="EMBL" id="JJMM01000010">
    <property type="protein sequence ID" value="KDR95589.1"/>
    <property type="molecule type" value="Genomic_DNA"/>
</dbReference>
<feature type="site" description="Interaction with tRNA" evidence="9">
    <location>
        <position position="340"/>
    </location>
</feature>
<feature type="domain" description="tRNA-specific 2-thiouridylase MnmA-like C-terminal" evidence="10">
    <location>
        <begin position="281"/>
        <end position="356"/>
    </location>
</feature>
<protein>
    <recommendedName>
        <fullName evidence="9">tRNA-specific 2-thiouridylase MnmA</fullName>
        <ecNumber evidence="9">2.8.1.13</ecNumber>
    </recommendedName>
</protein>
<dbReference type="AlphaFoldDB" id="A0A069REY3"/>
<sequence>MKLDKNKVAIGLSGGVDSTTAAYMLKEQGYEVVGVTMLLFDEYDDMGRAVEPSFVADAARVAKKLQIEHRVLDLRTFFEENIKDYFIEEYSRGRTPNPCVICNRKIKFGKFMEYAHEIGAYYIATGHYADVVYDDNTSRYRLMRGKANRKDQAYVMHSLSQEQLRHIIFPLSGIEDKSQVRKIALNVDPQIAKKKDSTGICFIPDGNHKRYMKENAPEKVKEGIFRHKDGKILGMHSGISNYTIGQKRGLGIDIAKGLFVIGIDSEKSEVILGDDKDTYSNGFIASRPNFIPFERPRGDIRAKVKVCHWGLFLDATISITDEGLARVEFDRPERAVTPGQAAVFYSDDEVIGGGIIESVIK</sequence>
<feature type="active site" description="Cysteine persulfide intermediate" evidence="9">
    <location>
        <position position="201"/>
    </location>
</feature>
<keyword evidence="2 9" id="KW-0808">Transferase</keyword>
<keyword evidence="4 9" id="KW-0547">Nucleotide-binding</keyword>
<keyword evidence="6 9" id="KW-0694">RNA-binding</keyword>
<evidence type="ECO:0000256" key="1">
    <source>
        <dbReference type="ARBA" id="ARBA00022555"/>
    </source>
</evidence>
<dbReference type="InterPro" id="IPR046885">
    <property type="entry name" value="MnmA-like_C"/>
</dbReference>
<name>A0A069REY3_PEPLI</name>
<dbReference type="GO" id="GO:0103016">
    <property type="term" value="F:tRNA-uridine 2-sulfurtransferase activity"/>
    <property type="evidence" value="ECO:0007669"/>
    <property type="project" value="UniProtKB-EC"/>
</dbReference>
<keyword evidence="13" id="KW-1185">Reference proteome</keyword>
<evidence type="ECO:0000313" key="13">
    <source>
        <dbReference type="Proteomes" id="UP000027946"/>
    </source>
</evidence>
<dbReference type="Gene3D" id="2.40.30.10">
    <property type="entry name" value="Translation factors"/>
    <property type="match status" value="1"/>
</dbReference>
<dbReference type="Pfam" id="PF03054">
    <property type="entry name" value="tRNA_Me_trans"/>
    <property type="match status" value="1"/>
</dbReference>
<dbReference type="OrthoDB" id="9800696at2"/>
<feature type="region of interest" description="Interaction with tRNA" evidence="9">
    <location>
        <begin position="150"/>
        <end position="152"/>
    </location>
</feature>
<comment type="caution">
    <text evidence="12">The sequence shown here is derived from an EMBL/GenBank/DDBJ whole genome shotgun (WGS) entry which is preliminary data.</text>
</comment>
<evidence type="ECO:0000256" key="2">
    <source>
        <dbReference type="ARBA" id="ARBA00022679"/>
    </source>
</evidence>
<evidence type="ECO:0000256" key="3">
    <source>
        <dbReference type="ARBA" id="ARBA00022694"/>
    </source>
</evidence>
<comment type="subcellular location">
    <subcellularLocation>
        <location evidence="9">Cytoplasm</location>
    </subcellularLocation>
</comment>
<reference evidence="12 13" key="1">
    <citation type="submission" date="2014-03" db="EMBL/GenBank/DDBJ databases">
        <title>Genome sequence of Clostridium litorale W6, DSM 5388.</title>
        <authorList>
            <person name="Poehlein A."/>
            <person name="Jagirdar A."/>
            <person name="Khonsari B."/>
            <person name="Chibani C.M."/>
            <person name="Gutierrez Gutierrez D.A."/>
            <person name="Davydova E."/>
            <person name="Alghaithi H.S."/>
            <person name="Nair K.P."/>
            <person name="Dhamotharan K."/>
            <person name="Chandran L."/>
            <person name="G W."/>
            <person name="Daniel R."/>
        </authorList>
    </citation>
    <scope>NUCLEOTIDE SEQUENCE [LARGE SCALE GENOMIC DNA]</scope>
    <source>
        <strain evidence="12 13">W6</strain>
    </source>
</reference>
<keyword evidence="9" id="KW-0963">Cytoplasm</keyword>
<accession>A0A069REY3</accession>
<dbReference type="NCBIfam" id="TIGR00420">
    <property type="entry name" value="trmU"/>
    <property type="match status" value="1"/>
</dbReference>
<dbReference type="EC" id="2.8.1.13" evidence="9"/>
<organism evidence="12 13">
    <name type="scientific">Peptoclostridium litorale DSM 5388</name>
    <dbReference type="NCBI Taxonomy" id="1121324"/>
    <lineage>
        <taxon>Bacteria</taxon>
        <taxon>Bacillati</taxon>
        <taxon>Bacillota</taxon>
        <taxon>Clostridia</taxon>
        <taxon>Peptostreptococcales</taxon>
        <taxon>Peptoclostridiaceae</taxon>
        <taxon>Peptoclostridium</taxon>
    </lineage>
</organism>
<dbReference type="PANTHER" id="PTHR11933">
    <property type="entry name" value="TRNA 5-METHYLAMINOMETHYL-2-THIOURIDYLATE -METHYLTRANSFERASE"/>
    <property type="match status" value="1"/>
</dbReference>
<evidence type="ECO:0000256" key="7">
    <source>
        <dbReference type="ARBA" id="ARBA00023157"/>
    </source>
</evidence>